<keyword evidence="4" id="KW-1185">Reference proteome</keyword>
<feature type="region of interest" description="Disordered" evidence="1">
    <location>
        <begin position="171"/>
        <end position="195"/>
    </location>
</feature>
<evidence type="ECO:0000313" key="4">
    <source>
        <dbReference type="Proteomes" id="UP000316621"/>
    </source>
</evidence>
<keyword evidence="2" id="KW-0812">Transmembrane</keyword>
<proteinExistence type="predicted"/>
<name>A0A4Y7K335_PAPSO</name>
<accession>A0A4Y7K335</accession>
<reference evidence="3 4" key="1">
    <citation type="journal article" date="2018" name="Science">
        <title>The opium poppy genome and morphinan production.</title>
        <authorList>
            <person name="Guo L."/>
            <person name="Winzer T."/>
            <person name="Yang X."/>
            <person name="Li Y."/>
            <person name="Ning Z."/>
            <person name="He Z."/>
            <person name="Teodor R."/>
            <person name="Lu Y."/>
            <person name="Bowser T.A."/>
            <person name="Graham I.A."/>
            <person name="Ye K."/>
        </authorList>
    </citation>
    <scope>NUCLEOTIDE SEQUENCE [LARGE SCALE GENOMIC DNA]</scope>
    <source>
        <strain evidence="4">cv. HN1</strain>
        <tissue evidence="3">Leaves</tissue>
    </source>
</reference>
<feature type="compositionally biased region" description="Acidic residues" evidence="1">
    <location>
        <begin position="220"/>
        <end position="242"/>
    </location>
</feature>
<gene>
    <name evidence="3" type="ORF">C5167_010916</name>
</gene>
<keyword evidence="2" id="KW-0472">Membrane</keyword>
<feature type="region of interest" description="Disordered" evidence="1">
    <location>
        <begin position="215"/>
        <end position="242"/>
    </location>
</feature>
<evidence type="ECO:0000256" key="2">
    <source>
        <dbReference type="SAM" id="Phobius"/>
    </source>
</evidence>
<keyword evidence="2" id="KW-1133">Transmembrane helix</keyword>
<protein>
    <submittedName>
        <fullName evidence="3">Uncharacterized protein</fullName>
    </submittedName>
</protein>
<evidence type="ECO:0000256" key="1">
    <source>
        <dbReference type="SAM" id="MobiDB-lite"/>
    </source>
</evidence>
<dbReference type="Gramene" id="RZC67236">
    <property type="protein sequence ID" value="RZC67236"/>
    <property type="gene ID" value="C5167_010916"/>
</dbReference>
<dbReference type="Proteomes" id="UP000316621">
    <property type="component" value="Chromosome 6"/>
</dbReference>
<dbReference type="AlphaFoldDB" id="A0A4Y7K335"/>
<organism evidence="3 4">
    <name type="scientific">Papaver somniferum</name>
    <name type="common">Opium poppy</name>
    <dbReference type="NCBI Taxonomy" id="3469"/>
    <lineage>
        <taxon>Eukaryota</taxon>
        <taxon>Viridiplantae</taxon>
        <taxon>Streptophyta</taxon>
        <taxon>Embryophyta</taxon>
        <taxon>Tracheophyta</taxon>
        <taxon>Spermatophyta</taxon>
        <taxon>Magnoliopsida</taxon>
        <taxon>Ranunculales</taxon>
        <taxon>Papaveraceae</taxon>
        <taxon>Papaveroideae</taxon>
        <taxon>Papaver</taxon>
    </lineage>
</organism>
<sequence>MDDIFEEFVGFLMLEEAANTNEEVVIDDSSHHNHQQDQQYRHHSSTLAPIIGRVEDDPLLTSMMSSSDYDIINYERDYQSGRDLSDPPHNQSGGLIYQSDELQSDNILLDITHNFQANCSINQYYDTIKTSTLQQQQAADVCYDHPQAQTPSPSIPYLIDNVSIDADDNKLLDRQPSTAPGPHVREQEHGQQALPITVTNDVQGLKKRRRQQKQVLVDHVEDEEEEEEDVDLVPNEGGDDDQSSPIISKNLMYIHPSSILLLIFFLLHAHQLYINGWRMQMDKRTVLVDALAHLQNILRQTEIEIENQNKISSSTAVDDHGDAMVDSSVSPNSSVLNVKMDHIPCHGAVLLEKNVADVNVDDDQLQPLRQIVLPIEPAITSLPSERAIFPAIIKMEAEKLDEERYLIKIVFNKVLGTMGQVQRSVEMLKGVDFINVSVSEYDQHHMQSSCFLRVKKIKGSLPMADEDNILNMLKATAKQLGLLLSPAAYSSE</sequence>
<feature type="transmembrane region" description="Helical" evidence="2">
    <location>
        <begin position="253"/>
        <end position="274"/>
    </location>
</feature>
<evidence type="ECO:0000313" key="3">
    <source>
        <dbReference type="EMBL" id="RZC67236.1"/>
    </source>
</evidence>
<dbReference type="EMBL" id="CM010720">
    <property type="protein sequence ID" value="RZC67236.1"/>
    <property type="molecule type" value="Genomic_DNA"/>
</dbReference>